<name>A0A0F9PWZ2_9ZZZZ</name>
<dbReference type="AlphaFoldDB" id="A0A0F9PWZ2"/>
<dbReference type="EMBL" id="LAZR01001985">
    <property type="protein sequence ID" value="KKN36155.1"/>
    <property type="molecule type" value="Genomic_DNA"/>
</dbReference>
<accession>A0A0F9PWZ2</accession>
<sequence>MSTHGILKKGFDMPDLLTNDDGLNPNRLVETRWLAYRWGFDGPRRIEQRLEKLNIRLISMGKGVNLVRIQDIWDRFDEPGNPR</sequence>
<evidence type="ECO:0000313" key="1">
    <source>
        <dbReference type="EMBL" id="KKN36155.1"/>
    </source>
</evidence>
<proteinExistence type="predicted"/>
<protein>
    <submittedName>
        <fullName evidence="1">Uncharacterized protein</fullName>
    </submittedName>
</protein>
<comment type="caution">
    <text evidence="1">The sequence shown here is derived from an EMBL/GenBank/DDBJ whole genome shotgun (WGS) entry which is preliminary data.</text>
</comment>
<organism evidence="1">
    <name type="scientific">marine sediment metagenome</name>
    <dbReference type="NCBI Taxonomy" id="412755"/>
    <lineage>
        <taxon>unclassified sequences</taxon>
        <taxon>metagenomes</taxon>
        <taxon>ecological metagenomes</taxon>
    </lineage>
</organism>
<reference evidence="1" key="1">
    <citation type="journal article" date="2015" name="Nature">
        <title>Complex archaea that bridge the gap between prokaryotes and eukaryotes.</title>
        <authorList>
            <person name="Spang A."/>
            <person name="Saw J.H."/>
            <person name="Jorgensen S.L."/>
            <person name="Zaremba-Niedzwiedzka K."/>
            <person name="Martijn J."/>
            <person name="Lind A.E."/>
            <person name="van Eijk R."/>
            <person name="Schleper C."/>
            <person name="Guy L."/>
            <person name="Ettema T.J."/>
        </authorList>
    </citation>
    <scope>NUCLEOTIDE SEQUENCE</scope>
</reference>
<gene>
    <name evidence="1" type="ORF">LCGC14_0776380</name>
</gene>